<name>A0A6A6UA53_9PEZI</name>
<proteinExistence type="predicted"/>
<protein>
    <recommendedName>
        <fullName evidence="3">F-box domain-containing protein</fullName>
    </recommendedName>
</protein>
<keyword evidence="2" id="KW-1185">Reference proteome</keyword>
<accession>A0A6A6UA53</accession>
<dbReference type="EMBL" id="MU004237">
    <property type="protein sequence ID" value="KAF2668008.1"/>
    <property type="molecule type" value="Genomic_DNA"/>
</dbReference>
<evidence type="ECO:0000313" key="2">
    <source>
        <dbReference type="Proteomes" id="UP000799302"/>
    </source>
</evidence>
<dbReference type="AlphaFoldDB" id="A0A6A6UA53"/>
<reference evidence="1" key="1">
    <citation type="journal article" date="2020" name="Stud. Mycol.">
        <title>101 Dothideomycetes genomes: a test case for predicting lifestyles and emergence of pathogens.</title>
        <authorList>
            <person name="Haridas S."/>
            <person name="Albert R."/>
            <person name="Binder M."/>
            <person name="Bloem J."/>
            <person name="Labutti K."/>
            <person name="Salamov A."/>
            <person name="Andreopoulos B."/>
            <person name="Baker S."/>
            <person name="Barry K."/>
            <person name="Bills G."/>
            <person name="Bluhm B."/>
            <person name="Cannon C."/>
            <person name="Castanera R."/>
            <person name="Culley D."/>
            <person name="Daum C."/>
            <person name="Ezra D."/>
            <person name="Gonzalez J."/>
            <person name="Henrissat B."/>
            <person name="Kuo A."/>
            <person name="Liang C."/>
            <person name="Lipzen A."/>
            <person name="Lutzoni F."/>
            <person name="Magnuson J."/>
            <person name="Mondo S."/>
            <person name="Nolan M."/>
            <person name="Ohm R."/>
            <person name="Pangilinan J."/>
            <person name="Park H.-J."/>
            <person name="Ramirez L."/>
            <person name="Alfaro M."/>
            <person name="Sun H."/>
            <person name="Tritt A."/>
            <person name="Yoshinaga Y."/>
            <person name="Zwiers L.-H."/>
            <person name="Turgeon B."/>
            <person name="Goodwin S."/>
            <person name="Spatafora J."/>
            <person name="Crous P."/>
            <person name="Grigoriev I."/>
        </authorList>
    </citation>
    <scope>NUCLEOTIDE SEQUENCE</scope>
    <source>
        <strain evidence="1">CBS 115976</strain>
    </source>
</reference>
<evidence type="ECO:0008006" key="3">
    <source>
        <dbReference type="Google" id="ProtNLM"/>
    </source>
</evidence>
<dbReference type="Proteomes" id="UP000799302">
    <property type="component" value="Unassembled WGS sequence"/>
</dbReference>
<gene>
    <name evidence="1" type="ORF">BT63DRAFT_447565</name>
</gene>
<evidence type="ECO:0000313" key="1">
    <source>
        <dbReference type="EMBL" id="KAF2668008.1"/>
    </source>
</evidence>
<dbReference type="OrthoDB" id="2853639at2759"/>
<organism evidence="1 2">
    <name type="scientific">Microthyrium microscopicum</name>
    <dbReference type="NCBI Taxonomy" id="703497"/>
    <lineage>
        <taxon>Eukaryota</taxon>
        <taxon>Fungi</taxon>
        <taxon>Dikarya</taxon>
        <taxon>Ascomycota</taxon>
        <taxon>Pezizomycotina</taxon>
        <taxon>Dothideomycetes</taxon>
        <taxon>Dothideomycetes incertae sedis</taxon>
        <taxon>Microthyriales</taxon>
        <taxon>Microthyriaceae</taxon>
        <taxon>Microthyrium</taxon>
    </lineage>
</organism>
<sequence>MGQQLFLLDLPKDILITLPDYLHDIEDYKNLTSTCRAFRACLSSPSDKTILRLAAAATNIFFRPSPHFLVTAVARQLGNWARLSTSNEQVLAQAFQSGIEAVLDLALQHCSLSMERIRQLHKLRFSIINPVTNRIDQCIGEQWYATPNFWHGGVDDAYTIDADVPETFFYLAMYGEFFAPDADILLGTGNTDADRALSVETRLEFVKYCIPDIDPLRRVYATGPYIGFDKPKQGTNVSSNHIGLRHLLESSRWRPDWTLVRQSVGPDFGPDDSDDENEDDLDSLPWKQFLWSEIAVCQGLEGLGMMLNTDAGDFRVELYALRDRIEALEREPERVVVGRNHTYRLPSLYRDLGICSSGYVGGT</sequence>